<evidence type="ECO:0000256" key="1">
    <source>
        <dbReference type="SAM" id="MobiDB-lite"/>
    </source>
</evidence>
<sequence length="150" mass="16865">MEPEKGVHKVSVEVYKLISNIGFVSAGIMLILSIVLFIKFKIPKVYADLSGTAAKKEIEGISEKNAQERGRSRKLSPFQYQKGKTSEMVSIKGKNKNSDKGNKTVSNETEILDTRNQSSQQLKKNTDNFIAEDFIIEDDIVFIHTDEIIL</sequence>
<evidence type="ECO:0000256" key="2">
    <source>
        <dbReference type="SAM" id="Phobius"/>
    </source>
</evidence>
<feature type="region of interest" description="Disordered" evidence="1">
    <location>
        <begin position="62"/>
        <end position="108"/>
    </location>
</feature>
<keyword evidence="2" id="KW-0812">Transmembrane</keyword>
<gene>
    <name evidence="3" type="ORF">DWV06_12770</name>
</gene>
<dbReference type="EMBL" id="QRCT01000045">
    <property type="protein sequence ID" value="RDU22814.1"/>
    <property type="molecule type" value="Genomic_DNA"/>
</dbReference>
<name>A0A371ATB6_9FIRM</name>
<comment type="caution">
    <text evidence="3">The sequence shown here is derived from an EMBL/GenBank/DDBJ whole genome shotgun (WGS) entry which is preliminary data.</text>
</comment>
<organism evidence="3 4">
    <name type="scientific">Anaerosacchariphilus polymeriproducens</name>
    <dbReference type="NCBI Taxonomy" id="1812858"/>
    <lineage>
        <taxon>Bacteria</taxon>
        <taxon>Bacillati</taxon>
        <taxon>Bacillota</taxon>
        <taxon>Clostridia</taxon>
        <taxon>Lachnospirales</taxon>
        <taxon>Lachnospiraceae</taxon>
        <taxon>Anaerosacchariphilus</taxon>
    </lineage>
</organism>
<dbReference type="AlphaFoldDB" id="A0A371ATB6"/>
<keyword evidence="4" id="KW-1185">Reference proteome</keyword>
<evidence type="ECO:0000313" key="3">
    <source>
        <dbReference type="EMBL" id="RDU22814.1"/>
    </source>
</evidence>
<dbReference type="Proteomes" id="UP000255036">
    <property type="component" value="Unassembled WGS sequence"/>
</dbReference>
<feature type="transmembrane region" description="Helical" evidence="2">
    <location>
        <begin position="17"/>
        <end position="38"/>
    </location>
</feature>
<keyword evidence="2" id="KW-1133">Transmembrane helix</keyword>
<reference evidence="3 4" key="1">
    <citation type="submission" date="2018-07" db="EMBL/GenBank/DDBJ databases">
        <title>Anaerosacharophilus polymeroproducens gen. nov. sp. nov., an anaerobic bacterium isolated from salt field.</title>
        <authorList>
            <person name="Kim W."/>
            <person name="Yang S.-H."/>
            <person name="Oh J."/>
            <person name="Lee J.-H."/>
            <person name="Kwon K.K."/>
        </authorList>
    </citation>
    <scope>NUCLEOTIDE SEQUENCE [LARGE SCALE GENOMIC DNA]</scope>
    <source>
        <strain evidence="3 4">MCWD5</strain>
    </source>
</reference>
<accession>A0A371ATB6</accession>
<keyword evidence="2" id="KW-0472">Membrane</keyword>
<proteinExistence type="predicted"/>
<evidence type="ECO:0000313" key="4">
    <source>
        <dbReference type="Proteomes" id="UP000255036"/>
    </source>
</evidence>
<protein>
    <submittedName>
        <fullName evidence="3">Uncharacterized protein</fullName>
    </submittedName>
</protein>